<keyword evidence="7 12" id="KW-0472">Membrane</keyword>
<dbReference type="SUPFAM" id="SSF53822">
    <property type="entry name" value="Periplasmic binding protein-like I"/>
    <property type="match status" value="1"/>
</dbReference>
<dbReference type="InterPro" id="IPR000337">
    <property type="entry name" value="GPCR_3"/>
</dbReference>
<evidence type="ECO:0000256" key="8">
    <source>
        <dbReference type="ARBA" id="ARBA00023170"/>
    </source>
</evidence>
<feature type="chain" id="PRO_5041655051" description="G-protein coupled receptors family 3 profile domain-containing protein" evidence="13">
    <location>
        <begin position="27"/>
        <end position="826"/>
    </location>
</feature>
<dbReference type="Pfam" id="PF00003">
    <property type="entry name" value="7tm_3"/>
    <property type="match status" value="1"/>
</dbReference>
<evidence type="ECO:0000256" key="11">
    <source>
        <dbReference type="ARBA" id="ARBA00038492"/>
    </source>
</evidence>
<evidence type="ECO:0000313" key="15">
    <source>
        <dbReference type="EMBL" id="KAK2840829.1"/>
    </source>
</evidence>
<keyword evidence="2" id="KW-1003">Cell membrane</keyword>
<evidence type="ECO:0000256" key="6">
    <source>
        <dbReference type="ARBA" id="ARBA00023040"/>
    </source>
</evidence>
<name>A0AA88MLC2_TACVA</name>
<evidence type="ECO:0000256" key="3">
    <source>
        <dbReference type="ARBA" id="ARBA00022692"/>
    </source>
</evidence>
<dbReference type="GO" id="GO:0005886">
    <property type="term" value="C:plasma membrane"/>
    <property type="evidence" value="ECO:0007669"/>
    <property type="project" value="UniProtKB-SubCell"/>
</dbReference>
<dbReference type="Gene3D" id="3.40.50.2300">
    <property type="match status" value="2"/>
</dbReference>
<keyword evidence="6" id="KW-0297">G-protein coupled receptor</keyword>
<dbReference type="PROSITE" id="PS00980">
    <property type="entry name" value="G_PROTEIN_RECEP_F3_2"/>
    <property type="match status" value="1"/>
</dbReference>
<dbReference type="PROSITE" id="PS00981">
    <property type="entry name" value="G_PROTEIN_RECEP_F3_3"/>
    <property type="match status" value="1"/>
</dbReference>
<keyword evidence="3 12" id="KW-0812">Transmembrane</keyword>
<keyword evidence="16" id="KW-1185">Reference proteome</keyword>
<feature type="domain" description="G-protein coupled receptors family 3 profile" evidence="14">
    <location>
        <begin position="551"/>
        <end position="816"/>
    </location>
</feature>
<dbReference type="Gene3D" id="2.10.50.30">
    <property type="entry name" value="GPCR, family 3, nine cysteines domain"/>
    <property type="match status" value="1"/>
</dbReference>
<dbReference type="InterPro" id="IPR017978">
    <property type="entry name" value="GPCR_3_C"/>
</dbReference>
<feature type="transmembrane region" description="Helical" evidence="12">
    <location>
        <begin position="553"/>
        <end position="577"/>
    </location>
</feature>
<comment type="caution">
    <text evidence="15">The sequence shown here is derived from an EMBL/GenBank/DDBJ whole genome shotgun (WGS) entry which is preliminary data.</text>
</comment>
<organism evidence="15 16">
    <name type="scientific">Tachysurus vachellii</name>
    <name type="common">Darkbarbel catfish</name>
    <name type="synonym">Pelteobagrus vachellii</name>
    <dbReference type="NCBI Taxonomy" id="175792"/>
    <lineage>
        <taxon>Eukaryota</taxon>
        <taxon>Metazoa</taxon>
        <taxon>Chordata</taxon>
        <taxon>Craniata</taxon>
        <taxon>Vertebrata</taxon>
        <taxon>Euteleostomi</taxon>
        <taxon>Actinopterygii</taxon>
        <taxon>Neopterygii</taxon>
        <taxon>Teleostei</taxon>
        <taxon>Ostariophysi</taxon>
        <taxon>Siluriformes</taxon>
        <taxon>Bagridae</taxon>
        <taxon>Tachysurus</taxon>
    </lineage>
</organism>
<keyword evidence="10" id="KW-0807">Transducer</keyword>
<keyword evidence="8" id="KW-0675">Receptor</keyword>
<dbReference type="Proteomes" id="UP001187315">
    <property type="component" value="Unassembled WGS sequence"/>
</dbReference>
<comment type="subcellular location">
    <subcellularLocation>
        <location evidence="1">Cell membrane</location>
        <topology evidence="1">Multi-pass membrane protein</topology>
    </subcellularLocation>
</comment>
<gene>
    <name evidence="15" type="ORF">Q7C36_012408</name>
</gene>
<dbReference type="InterPro" id="IPR000068">
    <property type="entry name" value="GPCR_3_Ca_sens_rcpt-rel"/>
</dbReference>
<evidence type="ECO:0000313" key="16">
    <source>
        <dbReference type="Proteomes" id="UP001187315"/>
    </source>
</evidence>
<feature type="transmembrane region" description="Helical" evidence="12">
    <location>
        <begin position="666"/>
        <end position="684"/>
    </location>
</feature>
<keyword evidence="5 12" id="KW-1133">Transmembrane helix</keyword>
<dbReference type="AlphaFoldDB" id="A0AA88MLC2"/>
<sequence length="826" mass="93529">MLRCVFLGCLLNILAFLIFNKQECQANEFTLPGDYKLGGIFNVHSASDVVVPKTPMALECYTQPFSMSAYQMFEVMRFAVEQINNSSAILPNVTLGYEIFDYCLKTRSFPSILDFISDNGRINVSAKHNKHNVIGLVGAYASSQSMSVAPLFMMDLIPMISYASSSYDLSNKWVYPSFLRTVPTNQDLIMVIIKLIQQFGWNWVAFISSDDAYSQNGLELFRSNIKDTSICLAFLYELNSMSNYSDILNKIDSLSINVIIVFTQELPAQEFIKTAISINIREKVWIAGDTWSMDEKLISYPGIEQIGTIFGVTATTLSLPGFDEFVYQTRLSDENDYCVNCMDGEKCNQVCEKCTSLNADDIINQNPTYSFSIQAAVYAYAYALHQALNCRNTSCDPPRNILPYELLDYLRKLSFTLQNQQIEFDQHGDPPASLAVVLWRPNKNPLFVMAATYESHPTIQFTLNSRAVPWSGNSTVPYSNCSIQCDSGFKKVQTSIHKCCFQCEKCTAQTYINTTADAYACAPCAEGYWSDEKSIICKKRIIVFLDLKDPLCMLFLVCAVAFIAISIGLIILFGINYNTPVVKSAGGNMCFLMLFCLVLANIGVFFYFGVPDPVNCALRNVFFIFFYTICLSCMGVRSFQIVCVFKMAAQFPDVYHWWMKNNGQWLCINVYSFIQLIACGIWLLTGRPKPYNDSTSFKDQTILTCDMGSMVTSTLAWSCLWFLSIVCFCFSYMGKDLPKSYNEAKSITFSLLVFYLGWIAYFTAYIVFRGAYIQLFNAVAQLSSSYGIIFSFYMPRAYIIIFQPKKNTQAYFQSSIQTYTQTISRM</sequence>
<keyword evidence="4 13" id="KW-0732">Signal</keyword>
<dbReference type="InterPro" id="IPR038550">
    <property type="entry name" value="GPCR_3_9-Cys_sf"/>
</dbReference>
<dbReference type="PROSITE" id="PS50259">
    <property type="entry name" value="G_PROTEIN_RECEP_F3_4"/>
    <property type="match status" value="1"/>
</dbReference>
<dbReference type="PANTHER" id="PTHR24061:SF441">
    <property type="entry name" value="TASTE RECEPTOR TYPE 1 MEMBER 2B-RELATED"/>
    <property type="match status" value="1"/>
</dbReference>
<dbReference type="PRINTS" id="PR00248">
    <property type="entry name" value="GPCRMGR"/>
</dbReference>
<dbReference type="GO" id="GO:0004930">
    <property type="term" value="F:G protein-coupled receptor activity"/>
    <property type="evidence" value="ECO:0007669"/>
    <property type="project" value="UniProtKB-KW"/>
</dbReference>
<feature type="transmembrane region" description="Helical" evidence="12">
    <location>
        <begin position="746"/>
        <end position="768"/>
    </location>
</feature>
<comment type="similarity">
    <text evidence="11">Belongs to the G-protein coupled receptor 3 family. TAS1R subfamily.</text>
</comment>
<dbReference type="InterPro" id="IPR017979">
    <property type="entry name" value="GPCR_3_CS"/>
</dbReference>
<dbReference type="GO" id="GO:0050909">
    <property type="term" value="P:sensory perception of taste"/>
    <property type="evidence" value="ECO:0007669"/>
    <property type="project" value="UniProtKB-ARBA"/>
</dbReference>
<evidence type="ECO:0000256" key="2">
    <source>
        <dbReference type="ARBA" id="ARBA00022475"/>
    </source>
</evidence>
<protein>
    <recommendedName>
        <fullName evidence="14">G-protein coupled receptors family 3 profile domain-containing protein</fullName>
    </recommendedName>
</protein>
<feature type="transmembrane region" description="Helical" evidence="12">
    <location>
        <begin position="715"/>
        <end position="734"/>
    </location>
</feature>
<dbReference type="Pfam" id="PF07562">
    <property type="entry name" value="NCD3G"/>
    <property type="match status" value="1"/>
</dbReference>
<feature type="transmembrane region" description="Helical" evidence="12">
    <location>
        <begin position="622"/>
        <end position="645"/>
    </location>
</feature>
<evidence type="ECO:0000256" key="13">
    <source>
        <dbReference type="SAM" id="SignalP"/>
    </source>
</evidence>
<feature type="signal peptide" evidence="13">
    <location>
        <begin position="1"/>
        <end position="26"/>
    </location>
</feature>
<reference evidence="15" key="1">
    <citation type="submission" date="2023-08" db="EMBL/GenBank/DDBJ databases">
        <title>Pelteobagrus vachellii genome.</title>
        <authorList>
            <person name="Liu H."/>
        </authorList>
    </citation>
    <scope>NUCLEOTIDE SEQUENCE</scope>
    <source>
        <strain evidence="15">PRFRI_2022a</strain>
        <tissue evidence="15">Muscle</tissue>
    </source>
</reference>
<dbReference type="FunFam" id="2.10.50.30:FF:000004">
    <property type="entry name" value="Taste receptor type 1 member 3-like protein"/>
    <property type="match status" value="1"/>
</dbReference>
<feature type="transmembrane region" description="Helical" evidence="12">
    <location>
        <begin position="774"/>
        <end position="793"/>
    </location>
</feature>
<feature type="transmembrane region" description="Helical" evidence="12">
    <location>
        <begin position="589"/>
        <end position="610"/>
    </location>
</feature>
<accession>A0AA88MLC2</accession>
<evidence type="ECO:0000256" key="5">
    <source>
        <dbReference type="ARBA" id="ARBA00022989"/>
    </source>
</evidence>
<proteinExistence type="inferred from homology"/>
<evidence type="ECO:0000256" key="10">
    <source>
        <dbReference type="ARBA" id="ARBA00023224"/>
    </source>
</evidence>
<dbReference type="EMBL" id="JAVHJS010000012">
    <property type="protein sequence ID" value="KAK2840829.1"/>
    <property type="molecule type" value="Genomic_DNA"/>
</dbReference>
<keyword evidence="9" id="KW-0325">Glycoprotein</keyword>
<evidence type="ECO:0000256" key="7">
    <source>
        <dbReference type="ARBA" id="ARBA00023136"/>
    </source>
</evidence>
<dbReference type="PANTHER" id="PTHR24061">
    <property type="entry name" value="CALCIUM-SENSING RECEPTOR-RELATED"/>
    <property type="match status" value="1"/>
</dbReference>
<dbReference type="InterPro" id="IPR011500">
    <property type="entry name" value="GPCR_3_9-Cys_dom"/>
</dbReference>
<dbReference type="Pfam" id="PF01094">
    <property type="entry name" value="ANF_receptor"/>
    <property type="match status" value="1"/>
</dbReference>
<evidence type="ECO:0000256" key="4">
    <source>
        <dbReference type="ARBA" id="ARBA00022729"/>
    </source>
</evidence>
<evidence type="ECO:0000259" key="14">
    <source>
        <dbReference type="PROSITE" id="PS50259"/>
    </source>
</evidence>
<dbReference type="FunFam" id="3.40.50.2300:FF:000016">
    <property type="entry name" value="Taste 1 receptor member 2"/>
    <property type="match status" value="1"/>
</dbReference>
<evidence type="ECO:0000256" key="9">
    <source>
        <dbReference type="ARBA" id="ARBA00023180"/>
    </source>
</evidence>
<dbReference type="InterPro" id="IPR028082">
    <property type="entry name" value="Peripla_BP_I"/>
</dbReference>
<dbReference type="InterPro" id="IPR001828">
    <property type="entry name" value="ANF_lig-bd_rcpt"/>
</dbReference>
<evidence type="ECO:0000256" key="1">
    <source>
        <dbReference type="ARBA" id="ARBA00004651"/>
    </source>
</evidence>
<evidence type="ECO:0000256" key="12">
    <source>
        <dbReference type="SAM" id="Phobius"/>
    </source>
</evidence>